<reference evidence="4" key="1">
    <citation type="submission" date="2021-03" db="EMBL/GenBank/DDBJ databases">
        <title>Chromosome level genome of the anhydrobiotic midge Polypedilum vanderplanki.</title>
        <authorList>
            <person name="Yoshida Y."/>
            <person name="Kikawada T."/>
            <person name="Gusev O."/>
        </authorList>
    </citation>
    <scope>NUCLEOTIDE SEQUENCE</scope>
    <source>
        <strain evidence="4">NIAS01</strain>
        <tissue evidence="4">Whole body or cell culture</tissue>
    </source>
</reference>
<name>A0A9J6BNS2_POLVA</name>
<organism evidence="4 5">
    <name type="scientific">Polypedilum vanderplanki</name>
    <name type="common">Sleeping chironomid midge</name>
    <dbReference type="NCBI Taxonomy" id="319348"/>
    <lineage>
        <taxon>Eukaryota</taxon>
        <taxon>Metazoa</taxon>
        <taxon>Ecdysozoa</taxon>
        <taxon>Arthropoda</taxon>
        <taxon>Hexapoda</taxon>
        <taxon>Insecta</taxon>
        <taxon>Pterygota</taxon>
        <taxon>Neoptera</taxon>
        <taxon>Endopterygota</taxon>
        <taxon>Diptera</taxon>
        <taxon>Nematocera</taxon>
        <taxon>Chironomoidea</taxon>
        <taxon>Chironomidae</taxon>
        <taxon>Chironominae</taxon>
        <taxon>Polypedilum</taxon>
        <taxon>Polypedilum</taxon>
    </lineage>
</organism>
<dbReference type="Proteomes" id="UP001107558">
    <property type="component" value="Chromosome 3"/>
</dbReference>
<sequence>MAFKTAIDLIDNYKQGYCDICGIEEVNQFFNINHSYIGYLGIFLPLREILFISLGIKIDHSAGTTMEICLDCKDKVVKMYHFKKRIDEVQKNLRSKRKTIQQETPKISEKHTKIVQSIYQIIENYTKKCKISAIRVNENGKRLIIESSSSFETKESVNKDFFEQSTSFNDALHETPMIIKPEPTDATDVLVLANSEEDDGSDIQEDEQDDSDTWRLPNSKKRVSFKRASTSTERFAPTKKSKILISSPTHIKMKKINIGDYLEKRDKKTNRGKCKVCNMMVVWNRERLARHKLKRLEQCASSTNNVKVPATNETELLKLTEEVTNDEEYGHRLGMELIRIIEERLDGQERTSLYVIRSMIKLMTSQSVYLNMNMSGKASRALNDTSTKFKTIKAPEDFMIFLAKYSSILTGDDEEKSYKDVKKVISRIISDWTRDRKRGIQNFFEREQFKLEKEIQNKEDNVNATEQIFADPLN</sequence>
<dbReference type="SMART" id="SM00868">
    <property type="entry name" value="zf-AD"/>
    <property type="match status" value="1"/>
</dbReference>
<evidence type="ECO:0000259" key="3">
    <source>
        <dbReference type="SMART" id="SM00868"/>
    </source>
</evidence>
<gene>
    <name evidence="4" type="ORF">PVAND_001551</name>
</gene>
<dbReference type="GO" id="GO:0005634">
    <property type="term" value="C:nucleus"/>
    <property type="evidence" value="ECO:0007669"/>
    <property type="project" value="InterPro"/>
</dbReference>
<evidence type="ECO:0000313" key="5">
    <source>
        <dbReference type="Proteomes" id="UP001107558"/>
    </source>
</evidence>
<keyword evidence="1" id="KW-0175">Coiled coil</keyword>
<dbReference type="AlphaFoldDB" id="A0A9J6BNS2"/>
<keyword evidence="5" id="KW-1185">Reference proteome</keyword>
<feature type="compositionally biased region" description="Acidic residues" evidence="2">
    <location>
        <begin position="195"/>
        <end position="211"/>
    </location>
</feature>
<protein>
    <recommendedName>
        <fullName evidence="3">ZAD domain-containing protein</fullName>
    </recommendedName>
</protein>
<dbReference type="GO" id="GO:0008270">
    <property type="term" value="F:zinc ion binding"/>
    <property type="evidence" value="ECO:0007669"/>
    <property type="project" value="InterPro"/>
</dbReference>
<evidence type="ECO:0000256" key="1">
    <source>
        <dbReference type="SAM" id="Coils"/>
    </source>
</evidence>
<feature type="domain" description="ZAD" evidence="3">
    <location>
        <begin position="17"/>
        <end position="96"/>
    </location>
</feature>
<dbReference type="EMBL" id="JADBJN010000003">
    <property type="protein sequence ID" value="KAG5671349.1"/>
    <property type="molecule type" value="Genomic_DNA"/>
</dbReference>
<evidence type="ECO:0000313" key="4">
    <source>
        <dbReference type="EMBL" id="KAG5671349.1"/>
    </source>
</evidence>
<comment type="caution">
    <text evidence="4">The sequence shown here is derived from an EMBL/GenBank/DDBJ whole genome shotgun (WGS) entry which is preliminary data.</text>
</comment>
<feature type="region of interest" description="Disordered" evidence="2">
    <location>
        <begin position="195"/>
        <end position="216"/>
    </location>
</feature>
<evidence type="ECO:0000256" key="2">
    <source>
        <dbReference type="SAM" id="MobiDB-lite"/>
    </source>
</evidence>
<accession>A0A9J6BNS2</accession>
<feature type="coiled-coil region" evidence="1">
    <location>
        <begin position="441"/>
        <end position="468"/>
    </location>
</feature>
<proteinExistence type="predicted"/>
<dbReference type="Pfam" id="PF07776">
    <property type="entry name" value="zf-AD"/>
    <property type="match status" value="1"/>
</dbReference>
<dbReference type="InterPro" id="IPR012934">
    <property type="entry name" value="Znf_AD"/>
</dbReference>